<gene>
    <name evidence="2" type="ORF">E2C01_071953</name>
</gene>
<keyword evidence="3" id="KW-1185">Reference proteome</keyword>
<comment type="caution">
    <text evidence="2">The sequence shown here is derived from an EMBL/GenBank/DDBJ whole genome shotgun (WGS) entry which is preliminary data.</text>
</comment>
<dbReference type="EMBL" id="VSRR010046002">
    <property type="protein sequence ID" value="MPC77497.1"/>
    <property type="molecule type" value="Genomic_DNA"/>
</dbReference>
<protein>
    <submittedName>
        <fullName evidence="2">Uncharacterized protein</fullName>
    </submittedName>
</protein>
<organism evidence="2 3">
    <name type="scientific">Portunus trituberculatus</name>
    <name type="common">Swimming crab</name>
    <name type="synonym">Neptunus trituberculatus</name>
    <dbReference type="NCBI Taxonomy" id="210409"/>
    <lineage>
        <taxon>Eukaryota</taxon>
        <taxon>Metazoa</taxon>
        <taxon>Ecdysozoa</taxon>
        <taxon>Arthropoda</taxon>
        <taxon>Crustacea</taxon>
        <taxon>Multicrustacea</taxon>
        <taxon>Malacostraca</taxon>
        <taxon>Eumalacostraca</taxon>
        <taxon>Eucarida</taxon>
        <taxon>Decapoda</taxon>
        <taxon>Pleocyemata</taxon>
        <taxon>Brachyura</taxon>
        <taxon>Eubrachyura</taxon>
        <taxon>Portunoidea</taxon>
        <taxon>Portunidae</taxon>
        <taxon>Portuninae</taxon>
        <taxon>Portunus</taxon>
    </lineage>
</organism>
<name>A0A5B7I7M8_PORTR</name>
<dbReference type="AlphaFoldDB" id="A0A5B7I7M8"/>
<accession>A0A5B7I7M8</accession>
<evidence type="ECO:0000256" key="1">
    <source>
        <dbReference type="SAM" id="MobiDB-lite"/>
    </source>
</evidence>
<evidence type="ECO:0000313" key="3">
    <source>
        <dbReference type="Proteomes" id="UP000324222"/>
    </source>
</evidence>
<proteinExistence type="predicted"/>
<reference evidence="2 3" key="1">
    <citation type="submission" date="2019-05" db="EMBL/GenBank/DDBJ databases">
        <title>Another draft genome of Portunus trituberculatus and its Hox gene families provides insights of decapod evolution.</title>
        <authorList>
            <person name="Jeong J.-H."/>
            <person name="Song I."/>
            <person name="Kim S."/>
            <person name="Choi T."/>
            <person name="Kim D."/>
            <person name="Ryu S."/>
            <person name="Kim W."/>
        </authorList>
    </citation>
    <scope>NUCLEOTIDE SEQUENCE [LARGE SCALE GENOMIC DNA]</scope>
    <source>
        <tissue evidence="2">Muscle</tissue>
    </source>
</reference>
<feature type="region of interest" description="Disordered" evidence="1">
    <location>
        <begin position="18"/>
        <end position="46"/>
    </location>
</feature>
<sequence>MGDLIRYHESVAGLVGHPLRQPAPPGIDVEARGGEHSSLNSTSPSAPTPVKLGSFIFNSHLSYWVPSHLFRGEAFHLSRNILPQPTVVT</sequence>
<evidence type="ECO:0000313" key="2">
    <source>
        <dbReference type="EMBL" id="MPC77497.1"/>
    </source>
</evidence>
<dbReference type="Proteomes" id="UP000324222">
    <property type="component" value="Unassembled WGS sequence"/>
</dbReference>
<dbReference type="OrthoDB" id="1580043at2759"/>